<organism evidence="2 3">
    <name type="scientific">Escherichia phage wV8</name>
    <dbReference type="NCBI Taxonomy" id="576791"/>
    <lineage>
        <taxon>Viruses</taxon>
        <taxon>Duplodnaviria</taxon>
        <taxon>Heunggongvirae</taxon>
        <taxon>Uroviricota</taxon>
        <taxon>Caudoviricetes</taxon>
        <taxon>Andersonviridae</taxon>
        <taxon>Ounavirinae</taxon>
        <taxon>Felixounavirus</taxon>
        <taxon>Felixounavirus wV8</taxon>
    </lineage>
</organism>
<keyword evidence="2" id="KW-0255">Endonuclease</keyword>
<dbReference type="RefSeq" id="YP_002922896.1">
    <property type="nucleotide sequence ID" value="NC_012749.1"/>
</dbReference>
<keyword evidence="3" id="KW-1185">Reference proteome</keyword>
<dbReference type="Gene3D" id="3.90.75.20">
    <property type="match status" value="1"/>
</dbReference>
<dbReference type="SUPFAM" id="SSF54171">
    <property type="entry name" value="DNA-binding domain"/>
    <property type="match status" value="1"/>
</dbReference>
<dbReference type="Gene3D" id="1.20.5.2050">
    <property type="match status" value="1"/>
</dbReference>
<keyword evidence="2" id="KW-0378">Hydrolase</keyword>
<dbReference type="Pfam" id="PF13392">
    <property type="entry name" value="HNH_3"/>
    <property type="match status" value="1"/>
</dbReference>
<evidence type="ECO:0000313" key="3">
    <source>
        <dbReference type="Proteomes" id="UP000201889"/>
    </source>
</evidence>
<dbReference type="EMBL" id="EU877232">
    <property type="protein sequence ID" value="ACJ71927.1"/>
    <property type="molecule type" value="Genomic_DNA"/>
</dbReference>
<protein>
    <submittedName>
        <fullName evidence="2">Putative HNH endonuclease</fullName>
    </submittedName>
</protein>
<accession>C5H7P3</accession>
<dbReference type="InterPro" id="IPR016177">
    <property type="entry name" value="DNA-bd_dom_sf"/>
</dbReference>
<evidence type="ECO:0000259" key="1">
    <source>
        <dbReference type="Pfam" id="PF13392"/>
    </source>
</evidence>
<dbReference type="GeneID" id="7944114"/>
<sequence length="174" mass="20156">MKSMVGLQMLTQQILKEYLHYDPETGVFTWIKKAANRTVIGSIAGTPHKRGYIRIKIKRKSYMAHDLAILYTDGFLPNRVDHRNGITNDNRRLNLRVCTQAENSWNRRTHSNNTSGVKGVSFYKANQKWKARIMTHGVSHFLGYFDSIEDAKDAVTKKREELHKEFSNHGEAYE</sequence>
<dbReference type="GO" id="GO:0004519">
    <property type="term" value="F:endonuclease activity"/>
    <property type="evidence" value="ECO:0007669"/>
    <property type="project" value="UniProtKB-KW"/>
</dbReference>
<dbReference type="InterPro" id="IPR044925">
    <property type="entry name" value="His-Me_finger_sf"/>
</dbReference>
<dbReference type="InterPro" id="IPR003615">
    <property type="entry name" value="HNH_nuc"/>
</dbReference>
<dbReference type="OrthoDB" id="17047at10239"/>
<evidence type="ECO:0000313" key="2">
    <source>
        <dbReference type="EMBL" id="ACJ71927.1"/>
    </source>
</evidence>
<feature type="domain" description="HNH nuclease" evidence="1">
    <location>
        <begin position="62"/>
        <end position="104"/>
    </location>
</feature>
<dbReference type="KEGG" id="vg:7944114"/>
<gene>
    <name evidence="2" type="primary">113</name>
</gene>
<keyword evidence="2" id="KW-0540">Nuclease</keyword>
<dbReference type="Proteomes" id="UP000201889">
    <property type="component" value="Segment"/>
</dbReference>
<reference evidence="2 3" key="1">
    <citation type="journal article" date="2009" name="Virol. J.">
        <title>The genome and proteome of a virulent Escherichia coli O157:H7 bacteriophage closely resembling Salmonella phage Felix O1.</title>
        <authorList>
            <person name="Villegas A."/>
            <person name="She Y.M."/>
            <person name="Kropinski A.M."/>
            <person name="Lingohr E.J."/>
            <person name="Mazzocco A."/>
            <person name="Ojha S."/>
            <person name="Waddell T.E."/>
            <person name="Ackermann H.W."/>
            <person name="Moyles D.M."/>
            <person name="Ahmed R."/>
            <person name="Johnson R.P."/>
        </authorList>
    </citation>
    <scope>NUCLEOTIDE SEQUENCE [LARGE SCALE GENOMIC DNA]</scope>
</reference>
<name>C5H7P3_9CAUD</name>
<dbReference type="SUPFAM" id="SSF54060">
    <property type="entry name" value="His-Me finger endonucleases"/>
    <property type="match status" value="1"/>
</dbReference>
<proteinExistence type="predicted"/>
<dbReference type="GO" id="GO:0003677">
    <property type="term" value="F:DNA binding"/>
    <property type="evidence" value="ECO:0007669"/>
    <property type="project" value="InterPro"/>
</dbReference>